<feature type="compositionally biased region" description="Basic residues" evidence="1">
    <location>
        <begin position="1"/>
        <end position="10"/>
    </location>
</feature>
<feature type="compositionally biased region" description="Polar residues" evidence="1">
    <location>
        <begin position="40"/>
        <end position="51"/>
    </location>
</feature>
<reference evidence="3" key="2">
    <citation type="submission" date="2019-10" db="EMBL/GenBank/DDBJ databases">
        <authorList>
            <consortium name="NCBI Genome Project"/>
        </authorList>
    </citation>
    <scope>NUCLEOTIDE SEQUENCE</scope>
    <source>
        <strain evidence="3">NI907</strain>
    </source>
</reference>
<dbReference type="AlphaFoldDB" id="A0A6P8ASE8"/>
<sequence length="215" mass="24557">MLSRQQKRGRPPSVPQQSAQKKPKLDEDESLVSKKFQEDVGSTGQIQSSGQEEVRDPHTSMEGIMRNTDDSDADSDHDSHSSQASQPEWFKYLEAKIEETENQLSFSKSLKKLRRWWLSGRPSSYREKALGAIDKALFVAAWIVQGAMWSKETEWQLYSLCLDPKKLIMPSGEDIFIDVATAEIQMSAIEDQILDKKLRAMWPMPIEYDDISDSN</sequence>
<proteinExistence type="predicted"/>
<name>A0A6P8ASE8_PYRGI</name>
<keyword evidence="2" id="KW-1185">Reference proteome</keyword>
<feature type="region of interest" description="Disordered" evidence="1">
    <location>
        <begin position="1"/>
        <end position="85"/>
    </location>
</feature>
<organism evidence="2 3">
    <name type="scientific">Pyricularia grisea</name>
    <name type="common">Crabgrass-specific blast fungus</name>
    <name type="synonym">Magnaporthe grisea</name>
    <dbReference type="NCBI Taxonomy" id="148305"/>
    <lineage>
        <taxon>Eukaryota</taxon>
        <taxon>Fungi</taxon>
        <taxon>Dikarya</taxon>
        <taxon>Ascomycota</taxon>
        <taxon>Pezizomycotina</taxon>
        <taxon>Sordariomycetes</taxon>
        <taxon>Sordariomycetidae</taxon>
        <taxon>Magnaporthales</taxon>
        <taxon>Pyriculariaceae</taxon>
        <taxon>Pyricularia</taxon>
    </lineage>
</organism>
<gene>
    <name evidence="3" type="ORF">PgNI_09475</name>
</gene>
<dbReference type="KEGG" id="pgri:PgNI_09475"/>
<dbReference type="Proteomes" id="UP000515153">
    <property type="component" value="Unplaced"/>
</dbReference>
<evidence type="ECO:0000256" key="1">
    <source>
        <dbReference type="SAM" id="MobiDB-lite"/>
    </source>
</evidence>
<dbReference type="RefSeq" id="XP_030977804.1">
    <property type="nucleotide sequence ID" value="XM_031129459.1"/>
</dbReference>
<protein>
    <submittedName>
        <fullName evidence="3">Uncharacterized protein</fullName>
    </submittedName>
</protein>
<dbReference type="GeneID" id="41964367"/>
<evidence type="ECO:0000313" key="3">
    <source>
        <dbReference type="RefSeq" id="XP_030977804.1"/>
    </source>
</evidence>
<reference evidence="3" key="1">
    <citation type="journal article" date="2019" name="Mol. Biol. Evol.">
        <title>Blast fungal genomes show frequent chromosomal changes, gene gains and losses, and effector gene turnover.</title>
        <authorList>
            <person name="Gomez Luciano L.B."/>
            <person name="Jason Tsai I."/>
            <person name="Chuma I."/>
            <person name="Tosa Y."/>
            <person name="Chen Y.H."/>
            <person name="Li J.Y."/>
            <person name="Li M.Y."/>
            <person name="Jade Lu M.Y."/>
            <person name="Nakayashiki H."/>
            <person name="Li W.H."/>
        </authorList>
    </citation>
    <scope>NUCLEOTIDE SEQUENCE</scope>
    <source>
        <strain evidence="3">NI907</strain>
    </source>
</reference>
<evidence type="ECO:0000313" key="2">
    <source>
        <dbReference type="Proteomes" id="UP000515153"/>
    </source>
</evidence>
<accession>A0A6P8ASE8</accession>
<reference evidence="3" key="3">
    <citation type="submission" date="2025-08" db="UniProtKB">
        <authorList>
            <consortium name="RefSeq"/>
        </authorList>
    </citation>
    <scope>IDENTIFICATION</scope>
    <source>
        <strain evidence="3">NI907</strain>
    </source>
</reference>